<accession>A0A7I7ZRM2</accession>
<name>A0A7I7ZRM2_9MYCO</name>
<dbReference type="AlphaFoldDB" id="A0A7I7ZRM2"/>
<evidence type="ECO:0000313" key="1">
    <source>
        <dbReference type="EMBL" id="TLH73700.1"/>
    </source>
</evidence>
<organism evidence="1 2">
    <name type="scientific">Mycolicibacterium phocaicum</name>
    <dbReference type="NCBI Taxonomy" id="319706"/>
    <lineage>
        <taxon>Bacteria</taxon>
        <taxon>Bacillati</taxon>
        <taxon>Actinomycetota</taxon>
        <taxon>Actinomycetes</taxon>
        <taxon>Mycobacteriales</taxon>
        <taxon>Mycobacteriaceae</taxon>
        <taxon>Mycolicibacterium</taxon>
    </lineage>
</organism>
<dbReference type="Proteomes" id="UP000309984">
    <property type="component" value="Unassembled WGS sequence"/>
</dbReference>
<protein>
    <submittedName>
        <fullName evidence="1">Uncharacterized protein</fullName>
    </submittedName>
</protein>
<evidence type="ECO:0000313" key="2">
    <source>
        <dbReference type="Proteomes" id="UP000309984"/>
    </source>
</evidence>
<dbReference type="RefSeq" id="WP_138247975.1">
    <property type="nucleotide sequence ID" value="NZ_AP022616.1"/>
</dbReference>
<dbReference type="EMBL" id="POTM01000012">
    <property type="protein sequence ID" value="TLH73700.1"/>
    <property type="molecule type" value="Genomic_DNA"/>
</dbReference>
<proteinExistence type="predicted"/>
<reference evidence="1 2" key="1">
    <citation type="submission" date="2018-01" db="EMBL/GenBank/DDBJ databases">
        <title>Comparative genomics of Mycobacterium mucogenicum and Mycobacterium neoaurum clade members emphasizing tRNA and non-coding RNA.</title>
        <authorList>
            <person name="Behra P.R.K."/>
            <person name="Pettersson B.M.F."/>
            <person name="Das S."/>
            <person name="Dasgupta S."/>
            <person name="Kirsebom L.A."/>
        </authorList>
    </citation>
    <scope>NUCLEOTIDE SEQUENCE [LARGE SCALE GENOMIC DNA]</scope>
    <source>
        <strain evidence="1 2">DSM 45104</strain>
    </source>
</reference>
<sequence length="148" mass="17049">MQFTGPEAMPTCEDKQAYFELALADAVERGQRPRKSQMLSIDVLYGMFDICDRWPDVDPKAVQDIKERQAVHMDWLTTQEDKDGFFVMAFADAYQHGKRPNGPQMLDEGVFRLILDMCDQWPNLHDDTLSAVLDAQDAYMERTAPKRT</sequence>
<keyword evidence="2" id="KW-1185">Reference proteome</keyword>
<comment type="caution">
    <text evidence="1">The sequence shown here is derived from an EMBL/GenBank/DDBJ whole genome shotgun (WGS) entry which is preliminary data.</text>
</comment>
<gene>
    <name evidence="1" type="ORF">C1S79_03665</name>
</gene>